<dbReference type="EMBL" id="AP012046">
    <property type="protein sequence ID" value="BAK95670.1"/>
    <property type="molecule type" value="Genomic_DNA"/>
</dbReference>
<gene>
    <name evidence="1" type="ordered locus">TEH_23430</name>
</gene>
<protein>
    <submittedName>
        <fullName evidence="1">Uncharacterized protein</fullName>
    </submittedName>
</protein>
<sequence>MCREHLKNCFKTIGAPHQTTVLVAGDDADAKNQVFVALDGAEKISWNSGFGLFN</sequence>
<evidence type="ECO:0000313" key="1">
    <source>
        <dbReference type="EMBL" id="BAK95670.1"/>
    </source>
</evidence>
<dbReference type="Proteomes" id="UP000002663">
    <property type="component" value="Chromosome"/>
</dbReference>
<organism evidence="1 2">
    <name type="scientific">Tetragenococcus halophilus (strain DSM 20338 / JCM 20259 / NCIMB 9735 / NBRC 12172)</name>
    <name type="common">Pediococcus halophilus</name>
    <dbReference type="NCBI Taxonomy" id="945021"/>
    <lineage>
        <taxon>Bacteria</taxon>
        <taxon>Bacillati</taxon>
        <taxon>Bacillota</taxon>
        <taxon>Bacilli</taxon>
        <taxon>Lactobacillales</taxon>
        <taxon>Enterococcaceae</taxon>
        <taxon>Tetragenococcus</taxon>
    </lineage>
</organism>
<name>A0AAN1SII8_TETHN</name>
<proteinExistence type="predicted"/>
<accession>A0AAN1SII8</accession>
<dbReference type="KEGG" id="thl:TEH_23430"/>
<dbReference type="AlphaFoldDB" id="A0AAN1SII8"/>
<reference evidence="1 2" key="1">
    <citation type="submission" date="2011-01" db="EMBL/GenBank/DDBJ databases">
        <title>Whole genome sequence of Tetragenococcus halophilus NBRC 12172.</title>
        <authorList>
            <person name="Nakazawa H."/>
            <person name="Omata S."/>
            <person name="Koga C."/>
            <person name="Watanabe Y."/>
            <person name="Katano Y."/>
            <person name="Ito N."/>
            <person name="Tsukatani N."/>
            <person name="Ankai A."/>
            <person name="Oguchi A."/>
            <person name="Fukui S."/>
            <person name="Yashiro I."/>
            <person name="Kamata S."/>
            <person name="Hashimoto Y."/>
            <person name="Yamazaki J."/>
            <person name="Taguchi H."/>
            <person name="Tanaka A."/>
            <person name="Koyama T."/>
            <person name="Ichige A."/>
            <person name="Hanya Y."/>
            <person name="Tanikawa S."/>
            <person name="Yamazaki S."/>
            <person name="Fujita N."/>
        </authorList>
    </citation>
    <scope>NUCLEOTIDE SEQUENCE [LARGE SCALE GENOMIC DNA]</scope>
    <source>
        <strain evidence="2">DSM 20338 / JCM 20259 / NCIMB 9735 / NBRC 12172</strain>
    </source>
</reference>
<evidence type="ECO:0000313" key="2">
    <source>
        <dbReference type="Proteomes" id="UP000002663"/>
    </source>
</evidence>